<feature type="transmembrane region" description="Helical" evidence="2">
    <location>
        <begin position="701"/>
        <end position="721"/>
    </location>
</feature>
<reference evidence="4 5" key="1">
    <citation type="submission" date="2018-06" db="EMBL/GenBank/DDBJ databases">
        <authorList>
            <consortium name="Pathogen Informatics"/>
            <person name="Doyle S."/>
        </authorList>
    </citation>
    <scope>NUCLEOTIDE SEQUENCE [LARGE SCALE GENOMIC DNA]</scope>
    <source>
        <strain evidence="4 5">NCTC13316</strain>
    </source>
</reference>
<feature type="transmembrane region" description="Helical" evidence="2">
    <location>
        <begin position="641"/>
        <end position="662"/>
    </location>
</feature>
<evidence type="ECO:0000256" key="2">
    <source>
        <dbReference type="SAM" id="Phobius"/>
    </source>
</evidence>
<feature type="transmembrane region" description="Helical" evidence="2">
    <location>
        <begin position="728"/>
        <end position="747"/>
    </location>
</feature>
<feature type="transmembrane region" description="Helical" evidence="2">
    <location>
        <begin position="60"/>
        <end position="82"/>
    </location>
</feature>
<keyword evidence="2" id="KW-0472">Membrane</keyword>
<dbReference type="InterPro" id="IPR027628">
    <property type="entry name" value="DotA_TraY"/>
</dbReference>
<evidence type="ECO:0000256" key="3">
    <source>
        <dbReference type="SAM" id="SignalP"/>
    </source>
</evidence>
<dbReference type="Proteomes" id="UP000254794">
    <property type="component" value="Unassembled WGS sequence"/>
</dbReference>
<dbReference type="NCBIfam" id="NF033886">
    <property type="entry name" value="T4SS_DotA"/>
    <property type="match status" value="1"/>
</dbReference>
<evidence type="ECO:0000313" key="5">
    <source>
        <dbReference type="Proteomes" id="UP000254794"/>
    </source>
</evidence>
<dbReference type="InterPro" id="IPR021528">
    <property type="entry name" value="DotA"/>
</dbReference>
<keyword evidence="2" id="KW-1133">Transmembrane helix</keyword>
<keyword evidence="2" id="KW-0812">Transmembrane</keyword>
<proteinExistence type="predicted"/>
<feature type="transmembrane region" description="Helical" evidence="2">
    <location>
        <begin position="870"/>
        <end position="898"/>
    </location>
</feature>
<gene>
    <name evidence="4" type="primary">dotA</name>
    <name evidence="4" type="ORF">NCTC13316_02648</name>
</gene>
<dbReference type="Pfam" id="PF11388">
    <property type="entry name" value="DotA"/>
    <property type="match status" value="1"/>
</dbReference>
<dbReference type="OrthoDB" id="7010241at2"/>
<dbReference type="EMBL" id="UGOD01000001">
    <property type="protein sequence ID" value="STX52532.1"/>
    <property type="molecule type" value="Genomic_DNA"/>
</dbReference>
<feature type="transmembrane region" description="Helical" evidence="2">
    <location>
        <begin position="759"/>
        <end position="780"/>
    </location>
</feature>
<protein>
    <submittedName>
        <fullName evidence="4">Defect in organelle trafficking protein DotA</fullName>
    </submittedName>
</protein>
<organism evidence="4 5">
    <name type="scientific">Legionella busanensis</name>
    <dbReference type="NCBI Taxonomy" id="190655"/>
    <lineage>
        <taxon>Bacteria</taxon>
        <taxon>Pseudomonadati</taxon>
        <taxon>Pseudomonadota</taxon>
        <taxon>Gammaproteobacteria</taxon>
        <taxon>Legionellales</taxon>
        <taxon>Legionellaceae</taxon>
        <taxon>Legionella</taxon>
    </lineage>
</organism>
<feature type="transmembrane region" description="Helical" evidence="2">
    <location>
        <begin position="801"/>
        <end position="826"/>
    </location>
</feature>
<dbReference type="NCBIfam" id="TIGR04346">
    <property type="entry name" value="DotA_TraY"/>
    <property type="match status" value="2"/>
</dbReference>
<keyword evidence="5" id="KW-1185">Reference proteome</keyword>
<dbReference type="RefSeq" id="WP_115332085.1">
    <property type="nucleotide sequence ID" value="NZ_CAAAHP010000006.1"/>
</dbReference>
<keyword evidence="3" id="KW-0732">Signal</keyword>
<feature type="chain" id="PRO_5017004334" evidence="3">
    <location>
        <begin position="20"/>
        <end position="985"/>
    </location>
</feature>
<feature type="region of interest" description="Disordered" evidence="1">
    <location>
        <begin position="957"/>
        <end position="985"/>
    </location>
</feature>
<name>A0A378JWD7_9GAMM</name>
<dbReference type="AlphaFoldDB" id="A0A378JWD7"/>
<feature type="signal peptide" evidence="3">
    <location>
        <begin position="1"/>
        <end position="19"/>
    </location>
</feature>
<evidence type="ECO:0000256" key="1">
    <source>
        <dbReference type="SAM" id="MobiDB-lite"/>
    </source>
</evidence>
<sequence>MKRLILSFLFILFPTLALASSFNNPTGITFTPTPGDFSVVFLGDLFGVVDGVLHGTGSQILGSIFSVFNSAVLALGGVVTMYTLLVSTVNTANEGKMLGQKWSSVWVPVRTTLGLALLIPKASGYCLMQIFVMWVVVQGIGAADKVWTAALSYIARGGVIAQPQSTPIPPPTIIPNPALMDVPLGASKILTGQVCMYGLQVTLENLRTAYLNEKQNDSGPCFLLQNSNDSPMNQFCNTPVPDFLSTVNPVAMQNSLPNKGAWNLPMPNFPMGSIYSSLNGVCGTIMWNAFDTTSLYTVNPKNGQTMAQQLNASEIQTITMSRAVALQQLYNDLALIAQVMVNNDPLINKPPTTSTGTPPTYTPPWAMQQFGIPLSASSNSLCSDSSVTSNCTSWGPIPGNSTTPLFNGAEFQNAIGDYMGVMAPSLNIMNQAIQTNLEGKLGQFINQANAQGWMQAGSYFINLAQLNSANLNSSLTTTYDTGAGLNDTTNVDVGSFQKIAPWAFTGTNNYDCQKSTNPNLCTWLNANGGPLVNIVSLINGQYGSDNSGIALPTLAQPISPYTGNNASTVYGYINNSSMLNLGQPGMTPPQFTMNIIPKFNPTNISLPHIDFPCGHIKVVGCVGAALGDVFYNGLIRNLFNFFFSLLVNLFNAVIMAFLYLPLKGMTVIFQNSIAWLQQPSMNPVIALSNMGISFINFANELWIYLLIFAISPFGIFIMPFIALVMPLLVAWLGTMLVIGFITAYYIPFLPYMIFTFGSIGWLMAVVEAMVAAPIVALGVTHPEGEGPFGKGEQAIMILMNVFLRPSMMIIGYIAAIALSYVSVWVINAGFSNVLSYLQNNQTTFSFSNDIDPNNIIKPDSNLGYSGWAGVYAYFFSIIIYTTMYLTVVQKAFTLIVVLPDKVLRWIGGQAESAGQETVQWTEDTKGKVGEATKATTGAAQQIDKQLSGYAMKGVSKLQKMGSSGGGASASSGLQSGPPTTPDKDS</sequence>
<evidence type="ECO:0000313" key="4">
    <source>
        <dbReference type="EMBL" id="STX52532.1"/>
    </source>
</evidence>
<accession>A0A378JWD7</accession>